<dbReference type="Proteomes" id="UP001324634">
    <property type="component" value="Chromosome"/>
</dbReference>
<reference evidence="1 2" key="1">
    <citation type="submission" date="2023-11" db="EMBL/GenBank/DDBJ databases">
        <title>Peredibacter starrii A3.12.</title>
        <authorList>
            <person name="Mitchell R.J."/>
        </authorList>
    </citation>
    <scope>NUCLEOTIDE SEQUENCE [LARGE SCALE GENOMIC DNA]</scope>
    <source>
        <strain evidence="1 2">A3.12</strain>
    </source>
</reference>
<name>A0AAX4HS81_9BACT</name>
<dbReference type="RefSeq" id="WP_321397193.1">
    <property type="nucleotide sequence ID" value="NZ_CP139487.1"/>
</dbReference>
<dbReference type="EMBL" id="CP139487">
    <property type="protein sequence ID" value="WPU65865.1"/>
    <property type="molecule type" value="Genomic_DNA"/>
</dbReference>
<accession>A0AAX4HS81</accession>
<organism evidence="1 2">
    <name type="scientific">Peredibacter starrii</name>
    <dbReference type="NCBI Taxonomy" id="28202"/>
    <lineage>
        <taxon>Bacteria</taxon>
        <taxon>Pseudomonadati</taxon>
        <taxon>Bdellovibrionota</taxon>
        <taxon>Bacteriovoracia</taxon>
        <taxon>Bacteriovoracales</taxon>
        <taxon>Bacteriovoracaceae</taxon>
        <taxon>Peredibacter</taxon>
    </lineage>
</organism>
<gene>
    <name evidence="1" type="ORF">SOO65_03815</name>
</gene>
<evidence type="ECO:0000313" key="1">
    <source>
        <dbReference type="EMBL" id="WPU65865.1"/>
    </source>
</evidence>
<dbReference type="InterPro" id="IPR036255">
    <property type="entry name" value="YgfB-like_sf"/>
</dbReference>
<sequence>MQLQELINQTDLDLTADQVKAFFLGVLCAEKPMPFNKVMEEIFEEVPEARTALEPELRKLWDEQSRNLKKALSEMFQPEEDVRSFLELAKNQLDYFLTAMSLSGTNTENCDDEDLAELIDELEDTVADMDDYLADEEPTDDEGEEFKELLLDTWKEFVATKL</sequence>
<dbReference type="KEGG" id="psti:SOO65_03815"/>
<dbReference type="Gene3D" id="1.20.120.740">
    <property type="entry name" value="YgfB uncharacterised protein family UPF0149, PF03695"/>
    <property type="match status" value="1"/>
</dbReference>
<dbReference type="Pfam" id="PF03695">
    <property type="entry name" value="UPF0149"/>
    <property type="match status" value="1"/>
</dbReference>
<dbReference type="AlphaFoldDB" id="A0AAX4HS81"/>
<keyword evidence="2" id="KW-1185">Reference proteome</keyword>
<evidence type="ECO:0000313" key="2">
    <source>
        <dbReference type="Proteomes" id="UP001324634"/>
    </source>
</evidence>
<dbReference type="InterPro" id="IPR011978">
    <property type="entry name" value="YgfB-like"/>
</dbReference>
<proteinExistence type="predicted"/>
<protein>
    <submittedName>
        <fullName evidence="1">Uncharacterized protein</fullName>
    </submittedName>
</protein>